<dbReference type="InterPro" id="IPR020846">
    <property type="entry name" value="MFS_dom"/>
</dbReference>
<keyword evidence="3 6" id="KW-0812">Transmembrane</keyword>
<feature type="transmembrane region" description="Helical" evidence="6">
    <location>
        <begin position="192"/>
        <end position="209"/>
    </location>
</feature>
<evidence type="ECO:0000256" key="1">
    <source>
        <dbReference type="ARBA" id="ARBA00004651"/>
    </source>
</evidence>
<feature type="transmembrane region" description="Helical" evidence="6">
    <location>
        <begin position="328"/>
        <end position="353"/>
    </location>
</feature>
<feature type="transmembrane region" description="Helical" evidence="6">
    <location>
        <begin position="303"/>
        <end position="322"/>
    </location>
</feature>
<feature type="transmembrane region" description="Helical" evidence="6">
    <location>
        <begin position="126"/>
        <end position="149"/>
    </location>
</feature>
<feature type="transmembrane region" description="Helical" evidence="6">
    <location>
        <begin position="365"/>
        <end position="388"/>
    </location>
</feature>
<dbReference type="PANTHER" id="PTHR43124">
    <property type="entry name" value="PURINE EFFLUX PUMP PBUE"/>
    <property type="match status" value="1"/>
</dbReference>
<evidence type="ECO:0000313" key="8">
    <source>
        <dbReference type="EMBL" id="KAB7657037.1"/>
    </source>
</evidence>
<name>A0A6I1EHU9_9BURK</name>
<keyword evidence="4 6" id="KW-1133">Transmembrane helix</keyword>
<feature type="domain" description="Major facilitator superfamily (MFS) profile" evidence="7">
    <location>
        <begin position="35"/>
        <end position="422"/>
    </location>
</feature>
<dbReference type="AlphaFoldDB" id="A0A6I1EHU9"/>
<dbReference type="InterPro" id="IPR011701">
    <property type="entry name" value="MFS"/>
</dbReference>
<organism evidence="8 9">
    <name type="scientific">Sutterella seckii</name>
    <dbReference type="NCBI Taxonomy" id="1944635"/>
    <lineage>
        <taxon>Bacteria</taxon>
        <taxon>Pseudomonadati</taxon>
        <taxon>Pseudomonadota</taxon>
        <taxon>Betaproteobacteria</taxon>
        <taxon>Burkholderiales</taxon>
        <taxon>Sutterellaceae</taxon>
        <taxon>Sutterella</taxon>
    </lineage>
</organism>
<dbReference type="Gene3D" id="1.20.1250.20">
    <property type="entry name" value="MFS general substrate transporter like domains"/>
    <property type="match status" value="1"/>
</dbReference>
<feature type="transmembrane region" description="Helical" evidence="6">
    <location>
        <begin position="394"/>
        <end position="417"/>
    </location>
</feature>
<feature type="transmembrane region" description="Helical" evidence="6">
    <location>
        <begin position="72"/>
        <end position="90"/>
    </location>
</feature>
<evidence type="ECO:0000256" key="4">
    <source>
        <dbReference type="ARBA" id="ARBA00022989"/>
    </source>
</evidence>
<feature type="transmembrane region" description="Helical" evidence="6">
    <location>
        <begin position="161"/>
        <end position="186"/>
    </location>
</feature>
<dbReference type="SUPFAM" id="SSF103473">
    <property type="entry name" value="MFS general substrate transporter"/>
    <property type="match status" value="1"/>
</dbReference>
<evidence type="ECO:0000256" key="5">
    <source>
        <dbReference type="ARBA" id="ARBA00023136"/>
    </source>
</evidence>
<dbReference type="GO" id="GO:0022857">
    <property type="term" value="F:transmembrane transporter activity"/>
    <property type="evidence" value="ECO:0007669"/>
    <property type="project" value="InterPro"/>
</dbReference>
<accession>A0A6I1EHU9</accession>
<feature type="transmembrane region" description="Helical" evidence="6">
    <location>
        <begin position="35"/>
        <end position="60"/>
    </location>
</feature>
<feature type="transmembrane region" description="Helical" evidence="6">
    <location>
        <begin position="102"/>
        <end position="120"/>
    </location>
</feature>
<feature type="transmembrane region" description="Helical" evidence="6">
    <location>
        <begin position="236"/>
        <end position="254"/>
    </location>
</feature>
<comment type="subcellular location">
    <subcellularLocation>
        <location evidence="1">Cell membrane</location>
        <topology evidence="1">Multi-pass membrane protein</topology>
    </subcellularLocation>
</comment>
<dbReference type="Proteomes" id="UP000430564">
    <property type="component" value="Unassembled WGS sequence"/>
</dbReference>
<dbReference type="PROSITE" id="PS50850">
    <property type="entry name" value="MFS"/>
    <property type="match status" value="1"/>
</dbReference>
<sequence length="431" mass="46077">MGFSSASKARPFPQSAMSEVDLSRRARISDSRRSFTLFAASLVLICCFIFSSAPIPLIGVWAGEMGLTTAEVAMTVVSYFFGCIVTLVFFARLSNALGRRWVTLITIGWAAVSCWCYAVMTDTTLFYIARFTQGIACGLASSAAMSWIVDCSPKKHAWIGTALTAGGPNVGLSIGTLLSGVLTAYGLVNIDVMFMSFVVICVLLAALVWKAEETIPPGTETLVEVLIPKVALPGRLWRIFLVTGFAMLGTWGLGSFLQGFSAKLAETAFGATSTMYAAIVYMGLIVPNAAAGFLMGSLRPSRVFPIAVTCFTAAGALLFLFLETGHPSLFLTALIASGACSGSTSTLGVKFLLQDSTLRERAGVIAALYLSCYVGSGIPNFVVSRLAADVSMDAIYLGYIGWITGTWLLSLVFFFIVKKSNRPAERLRFSE</sequence>
<evidence type="ECO:0000256" key="3">
    <source>
        <dbReference type="ARBA" id="ARBA00022692"/>
    </source>
</evidence>
<dbReference type="OrthoDB" id="9810492at2"/>
<comment type="caution">
    <text evidence="8">The sequence shown here is derived from an EMBL/GenBank/DDBJ whole genome shotgun (WGS) entry which is preliminary data.</text>
</comment>
<keyword evidence="5 6" id="KW-0472">Membrane</keyword>
<proteinExistence type="predicted"/>
<evidence type="ECO:0000313" key="9">
    <source>
        <dbReference type="Proteomes" id="UP000430564"/>
    </source>
</evidence>
<evidence type="ECO:0000256" key="2">
    <source>
        <dbReference type="ARBA" id="ARBA00022475"/>
    </source>
</evidence>
<dbReference type="InterPro" id="IPR050189">
    <property type="entry name" value="MFS_Efflux_Transporters"/>
</dbReference>
<gene>
    <name evidence="8" type="ORF">GBM95_08520</name>
</gene>
<evidence type="ECO:0000256" key="6">
    <source>
        <dbReference type="SAM" id="Phobius"/>
    </source>
</evidence>
<dbReference type="GO" id="GO:0005886">
    <property type="term" value="C:plasma membrane"/>
    <property type="evidence" value="ECO:0007669"/>
    <property type="project" value="UniProtKB-SubCell"/>
</dbReference>
<dbReference type="EMBL" id="WEHX01000063">
    <property type="protein sequence ID" value="KAB7657037.1"/>
    <property type="molecule type" value="Genomic_DNA"/>
</dbReference>
<dbReference type="InterPro" id="IPR036259">
    <property type="entry name" value="MFS_trans_sf"/>
</dbReference>
<evidence type="ECO:0000259" key="7">
    <source>
        <dbReference type="PROSITE" id="PS50850"/>
    </source>
</evidence>
<keyword evidence="2" id="KW-1003">Cell membrane</keyword>
<dbReference type="PANTHER" id="PTHR43124:SF3">
    <property type="entry name" value="CHLORAMPHENICOL EFFLUX PUMP RV0191"/>
    <property type="match status" value="1"/>
</dbReference>
<feature type="transmembrane region" description="Helical" evidence="6">
    <location>
        <begin position="274"/>
        <end position="296"/>
    </location>
</feature>
<reference evidence="8 9" key="1">
    <citation type="submission" date="2019-10" db="EMBL/GenBank/DDBJ databases">
        <title>Genome diversity of Sutterella seckii.</title>
        <authorList>
            <person name="Chaplin A.V."/>
            <person name="Sokolova S.R."/>
            <person name="Mosin K.A."/>
            <person name="Ivanova E.L."/>
            <person name="Kochetkova T.O."/>
            <person name="Goltsov A.Y."/>
            <person name="Trofimov D.Y."/>
            <person name="Efimov B.A."/>
        </authorList>
    </citation>
    <scope>NUCLEOTIDE SEQUENCE [LARGE SCALE GENOMIC DNA]</scope>
    <source>
        <strain evidence="8 9">ASD393</strain>
    </source>
</reference>
<protein>
    <submittedName>
        <fullName evidence="8">MFS transporter</fullName>
    </submittedName>
</protein>
<dbReference type="Pfam" id="PF07690">
    <property type="entry name" value="MFS_1"/>
    <property type="match status" value="1"/>
</dbReference>